<dbReference type="PANTHER" id="PTHR33067:SF9">
    <property type="entry name" value="RNA-DIRECTED DNA POLYMERASE"/>
    <property type="match status" value="1"/>
</dbReference>
<reference evidence="1" key="1">
    <citation type="journal article" date="2022" name="Plant J.">
        <title>Strategies of tolerance reflected in two North American maple genomes.</title>
        <authorList>
            <person name="McEvoy S.L."/>
            <person name="Sezen U.U."/>
            <person name="Trouern-Trend A."/>
            <person name="McMahon S.M."/>
            <person name="Schaberg P.G."/>
            <person name="Yang J."/>
            <person name="Wegrzyn J.L."/>
            <person name="Swenson N.G."/>
        </authorList>
    </citation>
    <scope>NUCLEOTIDE SEQUENCE</scope>
    <source>
        <strain evidence="1">NS2018</strain>
    </source>
</reference>
<sequence length="267" mass="30483">MASKVKLDQAFREIYDILSKVNVSLPLLEVIEKMPAYVKFFKELNSKTRKKEFLERIVISKEASAAMETTLPPKMKDPGSFIITISVGETQKEKAMLDLGASINLMPYALFKDLRLEGLKPTTMELILADRSVRHPIGVVEDVLVRVGELIIPADFVILEMETDSTKAREMPILLGRPFMSTAKAIIDVHKGRLSMTVLGIFLYQSDFWPLLENWREKGRIWKNLGICEYVIAGPTSQIFSRRCRDMTLLERSHRSCFLISSRPRCE</sequence>
<organism evidence="1 2">
    <name type="scientific">Acer saccharum</name>
    <name type="common">Sugar maple</name>
    <dbReference type="NCBI Taxonomy" id="4024"/>
    <lineage>
        <taxon>Eukaryota</taxon>
        <taxon>Viridiplantae</taxon>
        <taxon>Streptophyta</taxon>
        <taxon>Embryophyta</taxon>
        <taxon>Tracheophyta</taxon>
        <taxon>Spermatophyta</taxon>
        <taxon>Magnoliopsida</taxon>
        <taxon>eudicotyledons</taxon>
        <taxon>Gunneridae</taxon>
        <taxon>Pentapetalae</taxon>
        <taxon>rosids</taxon>
        <taxon>malvids</taxon>
        <taxon>Sapindales</taxon>
        <taxon>Sapindaceae</taxon>
        <taxon>Hippocastanoideae</taxon>
        <taxon>Acereae</taxon>
        <taxon>Acer</taxon>
    </lineage>
</organism>
<dbReference type="SUPFAM" id="SSF50630">
    <property type="entry name" value="Acid proteases"/>
    <property type="match status" value="1"/>
</dbReference>
<keyword evidence="2" id="KW-1185">Reference proteome</keyword>
<dbReference type="PANTHER" id="PTHR33067">
    <property type="entry name" value="RNA-DIRECTED DNA POLYMERASE-RELATED"/>
    <property type="match status" value="1"/>
</dbReference>
<evidence type="ECO:0000313" key="1">
    <source>
        <dbReference type="EMBL" id="KAK0586840.1"/>
    </source>
</evidence>
<dbReference type="Proteomes" id="UP001168877">
    <property type="component" value="Unassembled WGS sequence"/>
</dbReference>
<comment type="caution">
    <text evidence="1">The sequence shown here is derived from an EMBL/GenBank/DDBJ whole genome shotgun (WGS) entry which is preliminary data.</text>
</comment>
<evidence type="ECO:0000313" key="2">
    <source>
        <dbReference type="Proteomes" id="UP001168877"/>
    </source>
</evidence>
<dbReference type="EMBL" id="JAUESC010000382">
    <property type="protein sequence ID" value="KAK0586840.1"/>
    <property type="molecule type" value="Genomic_DNA"/>
</dbReference>
<accession>A0AA39VN15</accession>
<evidence type="ECO:0008006" key="3">
    <source>
        <dbReference type="Google" id="ProtNLM"/>
    </source>
</evidence>
<dbReference type="InterPro" id="IPR021109">
    <property type="entry name" value="Peptidase_aspartic_dom_sf"/>
</dbReference>
<gene>
    <name evidence="1" type="ORF">LWI29_013208</name>
</gene>
<protein>
    <recommendedName>
        <fullName evidence="3">Aspartic peptidase DDI1-type domain-containing protein</fullName>
    </recommendedName>
</protein>
<reference evidence="1" key="2">
    <citation type="submission" date="2023-06" db="EMBL/GenBank/DDBJ databases">
        <authorList>
            <person name="Swenson N.G."/>
            <person name="Wegrzyn J.L."/>
            <person name="Mcevoy S.L."/>
        </authorList>
    </citation>
    <scope>NUCLEOTIDE SEQUENCE</scope>
    <source>
        <strain evidence="1">NS2018</strain>
        <tissue evidence="1">Leaf</tissue>
    </source>
</reference>
<dbReference type="CDD" id="cd00303">
    <property type="entry name" value="retropepsin_like"/>
    <property type="match status" value="1"/>
</dbReference>
<dbReference type="AlphaFoldDB" id="A0AA39VN15"/>
<name>A0AA39VN15_ACESA</name>
<dbReference type="Gene3D" id="2.40.70.10">
    <property type="entry name" value="Acid Proteases"/>
    <property type="match status" value="1"/>
</dbReference>
<proteinExistence type="predicted"/>